<sequence length="65" mass="6990">MPSALPGQFGPHVRSTTRPGLAVRDTQGVHLSGVEVHNFCRVSPNAKVFIKPCPAQCHPSQCRPS</sequence>
<name>A0A7X3F7A7_9PSED</name>
<organism evidence="1 2">
    <name type="scientific">Pseudomonas monteilii</name>
    <dbReference type="NCBI Taxonomy" id="76759"/>
    <lineage>
        <taxon>Bacteria</taxon>
        <taxon>Pseudomonadati</taxon>
        <taxon>Pseudomonadota</taxon>
        <taxon>Gammaproteobacteria</taxon>
        <taxon>Pseudomonadales</taxon>
        <taxon>Pseudomonadaceae</taxon>
        <taxon>Pseudomonas</taxon>
    </lineage>
</organism>
<comment type="caution">
    <text evidence="1">The sequence shown here is derived from an EMBL/GenBank/DDBJ whole genome shotgun (WGS) entry which is preliminary data.</text>
</comment>
<proteinExistence type="predicted"/>
<evidence type="ECO:0000313" key="2">
    <source>
        <dbReference type="Proteomes" id="UP000440965"/>
    </source>
</evidence>
<dbReference type="AlphaFoldDB" id="A0A7X3F7A7"/>
<reference evidence="1 2" key="1">
    <citation type="submission" date="2019-10" db="EMBL/GenBank/DDBJ databases">
        <title>XDR Pseudomonas monteilii producing IMP-16 from LCR.</title>
        <authorList>
            <person name="Ballaben A."/>
            <person name="Doi Y."/>
        </authorList>
    </citation>
    <scope>NUCLEOTIDE SEQUENCE [LARGE SCALE GENOMIC DNA]</scope>
    <source>
        <strain evidence="1 2">597/14</strain>
    </source>
</reference>
<accession>A0A7X3F7A7</accession>
<dbReference type="Proteomes" id="UP000440965">
    <property type="component" value="Unassembled WGS sequence"/>
</dbReference>
<evidence type="ECO:0000313" key="1">
    <source>
        <dbReference type="EMBL" id="MVF52442.1"/>
    </source>
</evidence>
<dbReference type="EMBL" id="WEIK01000031">
    <property type="protein sequence ID" value="MVF52442.1"/>
    <property type="molecule type" value="Genomic_DNA"/>
</dbReference>
<gene>
    <name evidence="1" type="ORF">F9Z43_24695</name>
</gene>
<protein>
    <submittedName>
        <fullName evidence="1">Uncharacterized protein</fullName>
    </submittedName>
</protein>